<dbReference type="EC" id="5.4.99.2" evidence="3"/>
<evidence type="ECO:0000313" key="3">
    <source>
        <dbReference type="EMBL" id="WMT83091.1"/>
    </source>
</evidence>
<keyword evidence="1 3" id="KW-0413">Isomerase</keyword>
<organism evidence="3 4">
    <name type="scientific">Terrisporobacter mayombei</name>
    <dbReference type="NCBI Taxonomy" id="1541"/>
    <lineage>
        <taxon>Bacteria</taxon>
        <taxon>Bacillati</taxon>
        <taxon>Bacillota</taxon>
        <taxon>Clostridia</taxon>
        <taxon>Peptostreptococcales</taxon>
        <taxon>Peptostreptococcaceae</taxon>
        <taxon>Terrisporobacter</taxon>
    </lineage>
</organism>
<protein>
    <submittedName>
        <fullName evidence="3">Methylmalonyl-CoA mutase</fullName>
        <ecNumber evidence="3">5.4.99.2</ecNumber>
    </submittedName>
</protein>
<accession>A0ABY9Q511</accession>
<proteinExistence type="predicted"/>
<dbReference type="Proteomes" id="UP001235030">
    <property type="component" value="Chromosome"/>
</dbReference>
<evidence type="ECO:0000259" key="2">
    <source>
        <dbReference type="Pfam" id="PF01642"/>
    </source>
</evidence>
<name>A0ABY9Q511_9FIRM</name>
<dbReference type="InterPro" id="IPR006098">
    <property type="entry name" value="MMCoA_mutase_a_cat"/>
</dbReference>
<reference evidence="3 4" key="1">
    <citation type="submission" date="2022-07" db="EMBL/GenBank/DDBJ databases">
        <title>Genome sequence of Terrisporobacter mayombei DSM6539.</title>
        <authorList>
            <person name="Boeer T."/>
            <person name="Bengelsdorf F.R."/>
            <person name="Daniel R."/>
            <person name="Poehlein A."/>
        </authorList>
    </citation>
    <scope>NUCLEOTIDE SEQUENCE [LARGE SCALE GENOMIC DNA]</scope>
    <source>
        <strain evidence="3 4">DSM 6539</strain>
    </source>
</reference>
<dbReference type="SUPFAM" id="SSF51703">
    <property type="entry name" value="Cobalamin (vitamin B12)-dependent enzymes"/>
    <property type="match status" value="1"/>
</dbReference>
<dbReference type="RefSeq" id="WP_228105177.1">
    <property type="nucleotide sequence ID" value="NZ_CP101637.1"/>
</dbReference>
<dbReference type="CDD" id="cd03680">
    <property type="entry name" value="MM_CoA_mutase_ICM_like"/>
    <property type="match status" value="1"/>
</dbReference>
<feature type="domain" description="Methylmalonyl-CoA mutase alpha/beta chain catalytic" evidence="2">
    <location>
        <begin position="37"/>
        <end position="547"/>
    </location>
</feature>
<dbReference type="EMBL" id="CP101637">
    <property type="protein sequence ID" value="WMT83091.1"/>
    <property type="molecule type" value="Genomic_DNA"/>
</dbReference>
<dbReference type="NCBIfam" id="TIGR00641">
    <property type="entry name" value="acid_CoA_mut_N"/>
    <property type="match status" value="1"/>
</dbReference>
<dbReference type="Pfam" id="PF01642">
    <property type="entry name" value="MM_CoA_mutase"/>
    <property type="match status" value="1"/>
</dbReference>
<evidence type="ECO:0000256" key="1">
    <source>
        <dbReference type="ARBA" id="ARBA00023235"/>
    </source>
</evidence>
<gene>
    <name evidence="3" type="primary">scpA_2</name>
    <name evidence="3" type="ORF">TEMA_35890</name>
</gene>
<keyword evidence="4" id="KW-1185">Reference proteome</keyword>
<dbReference type="GO" id="GO:0004494">
    <property type="term" value="F:methylmalonyl-CoA mutase activity"/>
    <property type="evidence" value="ECO:0007669"/>
    <property type="project" value="UniProtKB-EC"/>
</dbReference>
<dbReference type="PANTHER" id="PTHR48101">
    <property type="entry name" value="METHYLMALONYL-COA MUTASE, MITOCHONDRIAL-RELATED"/>
    <property type="match status" value="1"/>
</dbReference>
<dbReference type="InterPro" id="IPR016176">
    <property type="entry name" value="Cbl-dep_enz_cat"/>
</dbReference>
<dbReference type="Gene3D" id="3.20.20.240">
    <property type="entry name" value="Methylmalonyl-CoA mutase"/>
    <property type="match status" value="1"/>
</dbReference>
<sequence length="554" mass="61969">MENKNIKESFEKWEEGKVKKSLARFPERKEEFKFDTGEVVQRLYSPLDAEVNYEKDLGYPGQFPYTRGVQPTMYRGKLWTMRMYAGFATAEESNQRYKFLIDQGSMGLSVAFDLPTQMGYDSDDAVAEGEVGKVGVAIDSLADMEILFEGIPLDKVSTSMTINAPASVLLAMYIAVAKKQGVTPDKLRGTIQNDILKEYVARGTYIFPVKPSMRLITDIFDYCSKNVPKWNTISISGYHIREAGANAVEEVAFTLADGIAYVNAALEAGLHIDDFAPRLSFFFNSHNNLFEEVAKFRAARRIWANIMKNRFKAENPKSWALKFHTQTAGCTLTAQQPENNIVRVAIQTLAAVLGGTQSLHTNSKDEALALPTEDSVRVALRTQQIVGYESGAADTIDPLAGSYYVESLTNKIEKEAIELIEKIDELGGAPSAIEKGFIQQEIMDSAYKYQKEIEENQKIIVGVNKFQVEEESPKGLLRVDPEVGSRQKGKIEALKEKRDNEKVKESLEALRKACDGNENIMPFILDAVESYATLGEICGVMREEFGEYKQTVMI</sequence>
<dbReference type="PANTHER" id="PTHR48101:SF1">
    <property type="entry name" value="METHYLMALONYL-COA MUTASE, LARGE SUBUNIT"/>
    <property type="match status" value="1"/>
</dbReference>
<dbReference type="InterPro" id="IPR006099">
    <property type="entry name" value="MeMalonylCoA_mutase_a/b_cat"/>
</dbReference>
<evidence type="ECO:0000313" key="4">
    <source>
        <dbReference type="Proteomes" id="UP001235030"/>
    </source>
</evidence>